<feature type="region of interest" description="Disordered" evidence="6">
    <location>
        <begin position="1"/>
        <end position="25"/>
    </location>
</feature>
<dbReference type="InterPro" id="IPR003593">
    <property type="entry name" value="AAA+_ATPase"/>
</dbReference>
<dbReference type="GO" id="GO:0016887">
    <property type="term" value="F:ATP hydrolysis activity"/>
    <property type="evidence" value="ECO:0007669"/>
    <property type="project" value="InterPro"/>
</dbReference>
<sequence length="264" mass="29190">MKDMNEQVVGEAKRREPVDHSNNANHASTAPAFFSCWDIHAYYGESYIVQGVTFNVHEGEILALLGRNGAGKTSTLRALARTGSPMVTQGEIWLDHKPLHQMKSHEAAQNGLALVPEDRRIIQGLTVEENLQLAQIAPPIGWSLERVYELFPRLGERRKQEGTTLSGGEQQMLAIARALVRDIKLLLLDEPYEGLAPVIVDEIEKTLNVIKAQGITTVLVEQNAVRALELADRAVILDTGTVVFDGTAKEVLDNEALRHEYLAI</sequence>
<dbReference type="GO" id="GO:0015658">
    <property type="term" value="F:branched-chain amino acid transmembrane transporter activity"/>
    <property type="evidence" value="ECO:0007669"/>
    <property type="project" value="TreeGrafter"/>
</dbReference>
<comment type="caution">
    <text evidence="8">The sequence shown here is derived from an EMBL/GenBank/DDBJ whole genome shotgun (WGS) entry which is preliminary data.</text>
</comment>
<feature type="domain" description="ABC transporter" evidence="7">
    <location>
        <begin position="34"/>
        <end position="264"/>
    </location>
</feature>
<dbReference type="PROSITE" id="PS00211">
    <property type="entry name" value="ABC_TRANSPORTER_1"/>
    <property type="match status" value="1"/>
</dbReference>
<dbReference type="InterPro" id="IPR017871">
    <property type="entry name" value="ABC_transporter-like_CS"/>
</dbReference>
<keyword evidence="9" id="KW-1185">Reference proteome</keyword>
<dbReference type="PANTHER" id="PTHR43820:SF2">
    <property type="entry name" value="ABC TRANSPORTER ATP-BINDING PROTEIN"/>
    <property type="match status" value="1"/>
</dbReference>
<dbReference type="Proteomes" id="UP000002931">
    <property type="component" value="Unassembled WGS sequence"/>
</dbReference>
<dbReference type="GO" id="GO:0005524">
    <property type="term" value="F:ATP binding"/>
    <property type="evidence" value="ECO:0007669"/>
    <property type="project" value="UniProtKB-KW"/>
</dbReference>
<keyword evidence="5" id="KW-0029">Amino-acid transport</keyword>
<evidence type="ECO:0000256" key="1">
    <source>
        <dbReference type="ARBA" id="ARBA00005417"/>
    </source>
</evidence>
<proteinExistence type="inferred from homology"/>
<accession>A3VIN0</accession>
<dbReference type="SUPFAM" id="SSF52540">
    <property type="entry name" value="P-loop containing nucleoside triphosphate hydrolases"/>
    <property type="match status" value="1"/>
</dbReference>
<dbReference type="STRING" id="314271.RB2654_07761"/>
<dbReference type="EMBL" id="AAMT01000011">
    <property type="protein sequence ID" value="EAQ11961.1"/>
    <property type="molecule type" value="Genomic_DNA"/>
</dbReference>
<feature type="compositionally biased region" description="Basic and acidic residues" evidence="6">
    <location>
        <begin position="1"/>
        <end position="19"/>
    </location>
</feature>
<evidence type="ECO:0000256" key="3">
    <source>
        <dbReference type="ARBA" id="ARBA00022741"/>
    </source>
</evidence>
<gene>
    <name evidence="8" type="ORF">RB2654_07761</name>
</gene>
<dbReference type="SMART" id="SM00382">
    <property type="entry name" value="AAA"/>
    <property type="match status" value="1"/>
</dbReference>
<dbReference type="AlphaFoldDB" id="A3VIN0"/>
<dbReference type="HOGENOM" id="CLU_000604_1_2_5"/>
<comment type="similarity">
    <text evidence="1">Belongs to the ABC transporter superfamily.</text>
</comment>
<dbReference type="PANTHER" id="PTHR43820">
    <property type="entry name" value="HIGH-AFFINITY BRANCHED-CHAIN AMINO ACID TRANSPORT ATP-BINDING PROTEIN LIVF"/>
    <property type="match status" value="1"/>
</dbReference>
<evidence type="ECO:0000256" key="5">
    <source>
        <dbReference type="ARBA" id="ARBA00022970"/>
    </source>
</evidence>
<keyword evidence="2" id="KW-0813">Transport</keyword>
<evidence type="ECO:0000259" key="7">
    <source>
        <dbReference type="PROSITE" id="PS50893"/>
    </source>
</evidence>
<name>A3VIN0_9RHOB</name>
<keyword evidence="4 8" id="KW-0067">ATP-binding</keyword>
<evidence type="ECO:0000313" key="8">
    <source>
        <dbReference type="EMBL" id="EAQ11961.1"/>
    </source>
</evidence>
<dbReference type="PROSITE" id="PS50893">
    <property type="entry name" value="ABC_TRANSPORTER_2"/>
    <property type="match status" value="1"/>
</dbReference>
<protein>
    <submittedName>
        <fullName evidence="8">Branched-chain amino acid ABC transporter, ATP-binding protein</fullName>
    </submittedName>
</protein>
<evidence type="ECO:0000256" key="6">
    <source>
        <dbReference type="SAM" id="MobiDB-lite"/>
    </source>
</evidence>
<dbReference type="Gene3D" id="3.40.50.300">
    <property type="entry name" value="P-loop containing nucleotide triphosphate hydrolases"/>
    <property type="match status" value="1"/>
</dbReference>
<dbReference type="CDD" id="cd03224">
    <property type="entry name" value="ABC_TM1139_LivF_branched"/>
    <property type="match status" value="1"/>
</dbReference>
<evidence type="ECO:0000256" key="2">
    <source>
        <dbReference type="ARBA" id="ARBA00022448"/>
    </source>
</evidence>
<dbReference type="GO" id="GO:0015807">
    <property type="term" value="P:L-amino acid transport"/>
    <property type="evidence" value="ECO:0007669"/>
    <property type="project" value="TreeGrafter"/>
</dbReference>
<dbReference type="InterPro" id="IPR003439">
    <property type="entry name" value="ABC_transporter-like_ATP-bd"/>
</dbReference>
<dbReference type="InterPro" id="IPR052156">
    <property type="entry name" value="BCAA_Transport_ATP-bd_LivF"/>
</dbReference>
<reference evidence="8 9" key="1">
    <citation type="journal article" date="2010" name="J. Bacteriol.">
        <title>Genome sequences of Pelagibaca bermudensis HTCC2601T and Maritimibacter alkaliphilus HTCC2654T, the type strains of two marine Roseobacter genera.</title>
        <authorList>
            <person name="Thrash J.C."/>
            <person name="Cho J.C."/>
            <person name="Ferriera S."/>
            <person name="Johnson J."/>
            <person name="Vergin K.L."/>
            <person name="Giovannoni S.J."/>
        </authorList>
    </citation>
    <scope>NUCLEOTIDE SEQUENCE [LARGE SCALE GENOMIC DNA]</scope>
    <source>
        <strain evidence="8 9">HTCC2654</strain>
    </source>
</reference>
<dbReference type="InterPro" id="IPR027417">
    <property type="entry name" value="P-loop_NTPase"/>
</dbReference>
<evidence type="ECO:0000256" key="4">
    <source>
        <dbReference type="ARBA" id="ARBA00022840"/>
    </source>
</evidence>
<keyword evidence="3" id="KW-0547">Nucleotide-binding</keyword>
<evidence type="ECO:0000313" key="9">
    <source>
        <dbReference type="Proteomes" id="UP000002931"/>
    </source>
</evidence>
<dbReference type="Pfam" id="PF00005">
    <property type="entry name" value="ABC_tran"/>
    <property type="match status" value="1"/>
</dbReference>
<organism evidence="8 9">
    <name type="scientific">Maritimibacter alkaliphilus HTCC2654</name>
    <dbReference type="NCBI Taxonomy" id="314271"/>
    <lineage>
        <taxon>Bacteria</taxon>
        <taxon>Pseudomonadati</taxon>
        <taxon>Pseudomonadota</taxon>
        <taxon>Alphaproteobacteria</taxon>
        <taxon>Rhodobacterales</taxon>
        <taxon>Roseobacteraceae</taxon>
        <taxon>Maritimibacter</taxon>
    </lineage>
</organism>
<dbReference type="eggNOG" id="COG0410">
    <property type="taxonomic scope" value="Bacteria"/>
</dbReference>